<reference evidence="17 20" key="2">
    <citation type="submission" date="2020-12" db="EMBL/GenBank/DDBJ databases">
        <title>FDA dAtabase for Regulatory Grade micrObial Sequences (FDA-ARGOS): Supporting development and validation of Infectious Disease Dx tests.</title>
        <authorList>
            <person name="Nelson B."/>
            <person name="Plummer A."/>
            <person name="Tallon L."/>
            <person name="Sadzewicz L."/>
            <person name="Zhao X."/>
            <person name="Boylan J."/>
            <person name="Ott S."/>
            <person name="Bowen H."/>
            <person name="Vavikolanu K."/>
            <person name="Mehta A."/>
            <person name="Aluvathingal J."/>
            <person name="Nadendla S."/>
            <person name="Myers T."/>
            <person name="Yan Y."/>
            <person name="Sichtig H."/>
        </authorList>
    </citation>
    <scope>NUCLEOTIDE SEQUENCE [LARGE SCALE GENOMIC DNA]</scope>
    <source>
        <strain evidence="17 20">FDAARGOS_923</strain>
    </source>
</reference>
<accession>A0A415J6Z7</accession>
<feature type="transmembrane region" description="Helical" evidence="16">
    <location>
        <begin position="21"/>
        <end position="39"/>
    </location>
</feature>
<evidence type="ECO:0000256" key="7">
    <source>
        <dbReference type="ARBA" id="ARBA00022679"/>
    </source>
</evidence>
<dbReference type="PROSITE" id="PS00379">
    <property type="entry name" value="CDP_ALCOHOL_P_TRANSF"/>
    <property type="match status" value="1"/>
</dbReference>
<keyword evidence="6" id="KW-0444">Lipid biosynthesis</keyword>
<evidence type="ECO:0000313" key="18">
    <source>
        <dbReference type="EMBL" id="TWL31580.1"/>
    </source>
</evidence>
<gene>
    <name evidence="17" type="primary">pssA</name>
    <name evidence="18" type="ORF">CHCC16736_0748</name>
    <name evidence="17" type="ORF">I6G80_08470</name>
</gene>
<feature type="transmembrane region" description="Helical" evidence="16">
    <location>
        <begin position="45"/>
        <end position="62"/>
    </location>
</feature>
<evidence type="ECO:0000256" key="15">
    <source>
        <dbReference type="RuleBase" id="RU003750"/>
    </source>
</evidence>
<evidence type="ECO:0000256" key="16">
    <source>
        <dbReference type="SAM" id="Phobius"/>
    </source>
</evidence>
<evidence type="ECO:0000256" key="14">
    <source>
        <dbReference type="ARBA" id="ARBA00032361"/>
    </source>
</evidence>
<organism evidence="18 19">
    <name type="scientific">Bacillus licheniformis</name>
    <dbReference type="NCBI Taxonomy" id="1402"/>
    <lineage>
        <taxon>Bacteria</taxon>
        <taxon>Bacillati</taxon>
        <taxon>Bacillota</taxon>
        <taxon>Bacilli</taxon>
        <taxon>Bacillales</taxon>
        <taxon>Bacillaceae</taxon>
        <taxon>Bacillus</taxon>
    </lineage>
</organism>
<name>A0A415J6Z7_BACLI</name>
<comment type="subcellular location">
    <subcellularLocation>
        <location evidence="2">Endomembrane system</location>
        <topology evidence="2">Multi-pass membrane protein</topology>
    </subcellularLocation>
</comment>
<evidence type="ECO:0000256" key="9">
    <source>
        <dbReference type="ARBA" id="ARBA00022989"/>
    </source>
</evidence>
<dbReference type="GO" id="GO:0012505">
    <property type="term" value="C:endomembrane system"/>
    <property type="evidence" value="ECO:0007669"/>
    <property type="project" value="UniProtKB-SubCell"/>
</dbReference>
<comment type="similarity">
    <text evidence="3 15">Belongs to the CDP-alcohol phosphatidyltransferase class-I family.</text>
</comment>
<sequence>MFNFYIKRFYLKDAKTLNKSVIPSLITVGNFVSGISSILLAFRGYLFLAIIFVLIGAILDSLDGMAARRLNAVSPFGKELDSLSDIITFGVAPAIITYSIVFYDAPILGLPSTLLFPVCGALRLARFNIQSENQDYFTGLPITAAGTILVCLNLFSEILGKKPFILIMLFLSFLMVSKIKVISLKGKKLLKKVS</sequence>
<dbReference type="Proteomes" id="UP000595038">
    <property type="component" value="Chromosome"/>
</dbReference>
<keyword evidence="13" id="KW-1208">Phospholipid metabolism</keyword>
<feature type="transmembrane region" description="Helical" evidence="16">
    <location>
        <begin position="164"/>
        <end position="182"/>
    </location>
</feature>
<evidence type="ECO:0000256" key="12">
    <source>
        <dbReference type="ARBA" id="ARBA00023209"/>
    </source>
</evidence>
<dbReference type="EMBL" id="NILC01000010">
    <property type="protein sequence ID" value="TWL31580.1"/>
    <property type="molecule type" value="Genomic_DNA"/>
</dbReference>
<dbReference type="InterPro" id="IPR000462">
    <property type="entry name" value="CDP-OH_P_trans"/>
</dbReference>
<dbReference type="AlphaFoldDB" id="A0A415J6Z7"/>
<dbReference type="EC" id="2.7.8.8" evidence="4"/>
<dbReference type="EMBL" id="CP065647">
    <property type="protein sequence ID" value="QPR74283.1"/>
    <property type="molecule type" value="Genomic_DNA"/>
</dbReference>
<evidence type="ECO:0000256" key="4">
    <source>
        <dbReference type="ARBA" id="ARBA00013174"/>
    </source>
</evidence>
<dbReference type="Pfam" id="PF01066">
    <property type="entry name" value="CDP-OH_P_transf"/>
    <property type="match status" value="1"/>
</dbReference>
<reference evidence="18 19" key="1">
    <citation type="submission" date="2019-06" db="EMBL/GenBank/DDBJ databases">
        <title>Genome sequence analysis of &gt;100 Bacillus licheniformis strains suggests intrinsic resistance to this species.</title>
        <authorList>
            <person name="Wels M."/>
            <person name="Siezen R.J."/>
            <person name="Johansen E."/>
            <person name="Stuer-Lauridsen B."/>
            <person name="Bjerre K."/>
            <person name="Nielsen B.K.K."/>
        </authorList>
    </citation>
    <scope>NUCLEOTIDE SEQUENCE [LARGE SCALE GENOMIC DNA]</scope>
    <source>
        <strain evidence="18 19">BAC-16736</strain>
    </source>
</reference>
<dbReference type="GO" id="GO:0016020">
    <property type="term" value="C:membrane"/>
    <property type="evidence" value="ECO:0007669"/>
    <property type="project" value="InterPro"/>
</dbReference>
<dbReference type="InterPro" id="IPR050324">
    <property type="entry name" value="CDP-alcohol_PTase-I"/>
</dbReference>
<feature type="transmembrane region" description="Helical" evidence="16">
    <location>
        <begin position="137"/>
        <end position="158"/>
    </location>
</feature>
<keyword evidence="12" id="KW-0594">Phospholipid biosynthesis</keyword>
<evidence type="ECO:0000313" key="17">
    <source>
        <dbReference type="EMBL" id="QPR74283.1"/>
    </source>
</evidence>
<dbReference type="InterPro" id="IPR048254">
    <property type="entry name" value="CDP_ALCOHOL_P_TRANSF_CS"/>
</dbReference>
<evidence type="ECO:0000256" key="3">
    <source>
        <dbReference type="ARBA" id="ARBA00010441"/>
    </source>
</evidence>
<evidence type="ECO:0000313" key="20">
    <source>
        <dbReference type="Proteomes" id="UP000595038"/>
    </source>
</evidence>
<evidence type="ECO:0000256" key="1">
    <source>
        <dbReference type="ARBA" id="ARBA00000287"/>
    </source>
</evidence>
<dbReference type="GO" id="GO:0003882">
    <property type="term" value="F:CDP-diacylglycerol-serine O-phosphatidyltransferase activity"/>
    <property type="evidence" value="ECO:0007669"/>
    <property type="project" value="UniProtKB-EC"/>
</dbReference>
<keyword evidence="11 16" id="KW-0472">Membrane</keyword>
<keyword evidence="7 15" id="KW-0808">Transferase</keyword>
<evidence type="ECO:0000313" key="19">
    <source>
        <dbReference type="Proteomes" id="UP000435910"/>
    </source>
</evidence>
<dbReference type="InterPro" id="IPR043130">
    <property type="entry name" value="CDP-OH_PTrfase_TM_dom"/>
</dbReference>
<proteinExistence type="inferred from homology"/>
<evidence type="ECO:0000256" key="5">
    <source>
        <dbReference type="ARBA" id="ARBA00017171"/>
    </source>
</evidence>
<protein>
    <recommendedName>
        <fullName evidence="5">CDP-diacylglycerol--serine O-phosphatidyltransferase</fullName>
        <ecNumber evidence="4">2.7.8.8</ecNumber>
    </recommendedName>
    <alternativeName>
        <fullName evidence="14">Phosphatidylserine synthase</fullName>
    </alternativeName>
</protein>
<dbReference type="NCBIfam" id="TIGR00473">
    <property type="entry name" value="pssA"/>
    <property type="match status" value="1"/>
</dbReference>
<comment type="catalytic activity">
    <reaction evidence="1">
        <text>a CDP-1,2-diacyl-sn-glycerol + L-serine = a 1,2-diacyl-sn-glycero-3-phospho-L-serine + CMP + H(+)</text>
        <dbReference type="Rhea" id="RHEA:16913"/>
        <dbReference type="ChEBI" id="CHEBI:15378"/>
        <dbReference type="ChEBI" id="CHEBI:33384"/>
        <dbReference type="ChEBI" id="CHEBI:57262"/>
        <dbReference type="ChEBI" id="CHEBI:58332"/>
        <dbReference type="ChEBI" id="CHEBI:60377"/>
        <dbReference type="EC" id="2.7.8.8"/>
    </reaction>
</comment>
<dbReference type="DNASU" id="3028581"/>
<keyword evidence="9 16" id="KW-1133">Transmembrane helix</keyword>
<keyword evidence="10" id="KW-0443">Lipid metabolism</keyword>
<dbReference type="PANTHER" id="PTHR14269:SF61">
    <property type="entry name" value="CDP-DIACYLGLYCEROL--SERINE O-PHOSPHATIDYLTRANSFERASE"/>
    <property type="match status" value="1"/>
</dbReference>
<dbReference type="InterPro" id="IPR004533">
    <property type="entry name" value="CDP-diaglyc--ser_O-PTrfase"/>
</dbReference>
<evidence type="ECO:0000256" key="8">
    <source>
        <dbReference type="ARBA" id="ARBA00022692"/>
    </source>
</evidence>
<evidence type="ECO:0000256" key="10">
    <source>
        <dbReference type="ARBA" id="ARBA00023098"/>
    </source>
</evidence>
<dbReference type="Gene3D" id="1.20.120.1760">
    <property type="match status" value="1"/>
</dbReference>
<dbReference type="PANTHER" id="PTHR14269">
    <property type="entry name" value="CDP-DIACYLGLYCEROL--GLYCEROL-3-PHOSPHATE 3-PHOSPHATIDYLTRANSFERASE-RELATED"/>
    <property type="match status" value="1"/>
</dbReference>
<dbReference type="GO" id="GO:0008654">
    <property type="term" value="P:phospholipid biosynthetic process"/>
    <property type="evidence" value="ECO:0007669"/>
    <property type="project" value="UniProtKB-KW"/>
</dbReference>
<evidence type="ECO:0000256" key="6">
    <source>
        <dbReference type="ARBA" id="ARBA00022516"/>
    </source>
</evidence>
<evidence type="ECO:0000256" key="11">
    <source>
        <dbReference type="ARBA" id="ARBA00023136"/>
    </source>
</evidence>
<dbReference type="Proteomes" id="UP000435910">
    <property type="component" value="Unassembled WGS sequence"/>
</dbReference>
<evidence type="ECO:0000256" key="13">
    <source>
        <dbReference type="ARBA" id="ARBA00023264"/>
    </source>
</evidence>
<keyword evidence="8 16" id="KW-0812">Transmembrane</keyword>
<evidence type="ECO:0000256" key="2">
    <source>
        <dbReference type="ARBA" id="ARBA00004127"/>
    </source>
</evidence>